<evidence type="ECO:0000313" key="2">
    <source>
        <dbReference type="Proteomes" id="UP000652219"/>
    </source>
</evidence>
<proteinExistence type="predicted"/>
<sequence length="101" mass="11170">MRYAIPAPWERGTDTSVKALSRDKTTWPVASPRLWRTAGSQARFASTSSWTLERPLLPVNMDPVHVFVAGAAGIIPLRGKKLHLARGDTQYGHVSLDEFTP</sequence>
<reference evidence="1 2" key="1">
    <citation type="journal article" date="2020" name="Phytopathology">
        <title>Genome Sequence Resources of Colletotrichum truncatum, C. plurivorum, C. musicola, and C. sojae: Four Species Pathogenic to Soybean (Glycine max).</title>
        <authorList>
            <person name="Rogerio F."/>
            <person name="Boufleur T.R."/>
            <person name="Ciampi-Guillardi M."/>
            <person name="Sukno S.A."/>
            <person name="Thon M.R."/>
            <person name="Massola Junior N.S."/>
            <person name="Baroncelli R."/>
        </authorList>
    </citation>
    <scope>NUCLEOTIDE SEQUENCE [LARGE SCALE GENOMIC DNA]</scope>
    <source>
        <strain evidence="1 2">LFN0009</strain>
    </source>
</reference>
<keyword evidence="2" id="KW-1185">Reference proteome</keyword>
<dbReference type="EMBL" id="WIGN01000066">
    <property type="protein sequence ID" value="KAF6812149.1"/>
    <property type="molecule type" value="Genomic_DNA"/>
</dbReference>
<organism evidence="1 2">
    <name type="scientific">Colletotrichum sojae</name>
    <dbReference type="NCBI Taxonomy" id="2175907"/>
    <lineage>
        <taxon>Eukaryota</taxon>
        <taxon>Fungi</taxon>
        <taxon>Dikarya</taxon>
        <taxon>Ascomycota</taxon>
        <taxon>Pezizomycotina</taxon>
        <taxon>Sordariomycetes</taxon>
        <taxon>Hypocreomycetidae</taxon>
        <taxon>Glomerellales</taxon>
        <taxon>Glomerellaceae</taxon>
        <taxon>Colletotrichum</taxon>
        <taxon>Colletotrichum orchidearum species complex</taxon>
    </lineage>
</organism>
<evidence type="ECO:0000313" key="1">
    <source>
        <dbReference type="EMBL" id="KAF6812149.1"/>
    </source>
</evidence>
<name>A0A8H6MX06_9PEZI</name>
<dbReference type="Proteomes" id="UP000652219">
    <property type="component" value="Unassembled WGS sequence"/>
</dbReference>
<gene>
    <name evidence="1" type="ORF">CSOJ01_05273</name>
</gene>
<protein>
    <submittedName>
        <fullName evidence="1">Uncharacterized protein</fullName>
    </submittedName>
</protein>
<accession>A0A8H6MX06</accession>
<dbReference type="AlphaFoldDB" id="A0A8H6MX06"/>
<comment type="caution">
    <text evidence="1">The sequence shown here is derived from an EMBL/GenBank/DDBJ whole genome shotgun (WGS) entry which is preliminary data.</text>
</comment>